<dbReference type="PROSITE" id="PS50043">
    <property type="entry name" value="HTH_LUXR_2"/>
    <property type="match status" value="1"/>
</dbReference>
<dbReference type="Pfam" id="PF00196">
    <property type="entry name" value="GerE"/>
    <property type="match status" value="1"/>
</dbReference>
<proteinExistence type="predicted"/>
<sequence length="43" mass="5074">MKEIAELMNLPAGTILTHRHNVRKKLKLRNKKANLRTHLRSLE</sequence>
<dbReference type="InterPro" id="IPR000792">
    <property type="entry name" value="Tscrpt_reg_LuxR_C"/>
</dbReference>
<dbReference type="InterPro" id="IPR016032">
    <property type="entry name" value="Sig_transdc_resp-reg_C-effctor"/>
</dbReference>
<keyword evidence="2" id="KW-0238">DNA-binding</keyword>
<dbReference type="GO" id="GO:0006355">
    <property type="term" value="P:regulation of DNA-templated transcription"/>
    <property type="evidence" value="ECO:0007669"/>
    <property type="project" value="InterPro"/>
</dbReference>
<dbReference type="KEGG" id="dmm:dnm_049140"/>
<dbReference type="EMBL" id="CP061800">
    <property type="protein sequence ID" value="QTA88867.1"/>
    <property type="molecule type" value="Genomic_DNA"/>
</dbReference>
<dbReference type="AlphaFoldDB" id="A0A975BNM9"/>
<evidence type="ECO:0000259" key="1">
    <source>
        <dbReference type="PROSITE" id="PS50043"/>
    </source>
</evidence>
<protein>
    <submittedName>
        <fullName evidence="2">DNA-binding HTH domain-containing protein, LuxR-type</fullName>
    </submittedName>
</protein>
<dbReference type="GO" id="GO:0003677">
    <property type="term" value="F:DNA binding"/>
    <property type="evidence" value="ECO:0007669"/>
    <property type="project" value="UniProtKB-KW"/>
</dbReference>
<gene>
    <name evidence="2" type="ORF">dnm_049140</name>
</gene>
<evidence type="ECO:0000313" key="3">
    <source>
        <dbReference type="Proteomes" id="UP000663722"/>
    </source>
</evidence>
<dbReference type="RefSeq" id="WP_276571889.1">
    <property type="nucleotide sequence ID" value="NZ_CP061800.1"/>
</dbReference>
<dbReference type="Proteomes" id="UP000663722">
    <property type="component" value="Chromosome"/>
</dbReference>
<dbReference type="SUPFAM" id="SSF46894">
    <property type="entry name" value="C-terminal effector domain of the bipartite response regulators"/>
    <property type="match status" value="1"/>
</dbReference>
<dbReference type="InterPro" id="IPR036388">
    <property type="entry name" value="WH-like_DNA-bd_sf"/>
</dbReference>
<feature type="domain" description="HTH luxR-type" evidence="1">
    <location>
        <begin position="1"/>
        <end position="42"/>
    </location>
</feature>
<evidence type="ECO:0000313" key="2">
    <source>
        <dbReference type="EMBL" id="QTA88867.1"/>
    </source>
</evidence>
<dbReference type="Gene3D" id="1.10.10.10">
    <property type="entry name" value="Winged helix-like DNA-binding domain superfamily/Winged helix DNA-binding domain"/>
    <property type="match status" value="1"/>
</dbReference>
<accession>A0A975BNM9</accession>
<organism evidence="2 3">
    <name type="scientific">Desulfonema magnum</name>
    <dbReference type="NCBI Taxonomy" id="45655"/>
    <lineage>
        <taxon>Bacteria</taxon>
        <taxon>Pseudomonadati</taxon>
        <taxon>Thermodesulfobacteriota</taxon>
        <taxon>Desulfobacteria</taxon>
        <taxon>Desulfobacterales</taxon>
        <taxon>Desulfococcaceae</taxon>
        <taxon>Desulfonema</taxon>
    </lineage>
</organism>
<keyword evidence="3" id="KW-1185">Reference proteome</keyword>
<reference evidence="2" key="1">
    <citation type="journal article" date="2021" name="Microb. Physiol.">
        <title>Proteogenomic Insights into the Physiology of Marine, Sulfate-Reducing, Filamentous Desulfonema limicola and Desulfonema magnum.</title>
        <authorList>
            <person name="Schnaars V."/>
            <person name="Wohlbrand L."/>
            <person name="Scheve S."/>
            <person name="Hinrichs C."/>
            <person name="Reinhardt R."/>
            <person name="Rabus R."/>
        </authorList>
    </citation>
    <scope>NUCLEOTIDE SEQUENCE</scope>
    <source>
        <strain evidence="2">4be13</strain>
    </source>
</reference>
<name>A0A975BNM9_9BACT</name>